<dbReference type="PANTHER" id="PTHR46928:SF1">
    <property type="entry name" value="MESENCHYME-SPECIFIC CELL SURFACE GLYCOPROTEIN"/>
    <property type="match status" value="1"/>
</dbReference>
<dbReference type="PANTHER" id="PTHR46928">
    <property type="entry name" value="MESENCHYME-SPECIFIC CELL SURFACE GLYCOPROTEIN"/>
    <property type="match status" value="1"/>
</dbReference>
<dbReference type="Pfam" id="PF22494">
    <property type="entry name" value="choice_anch_I"/>
    <property type="match status" value="2"/>
</dbReference>
<dbReference type="InterPro" id="IPR055188">
    <property type="entry name" value="Choice_anch_I"/>
</dbReference>
<accession>A0AB39HG63</accession>
<feature type="region of interest" description="Disordered" evidence="1">
    <location>
        <begin position="445"/>
        <end position="471"/>
    </location>
</feature>
<evidence type="ECO:0000259" key="3">
    <source>
        <dbReference type="Pfam" id="PF22494"/>
    </source>
</evidence>
<dbReference type="Gene3D" id="2.130.10.10">
    <property type="entry name" value="YVTN repeat-like/Quinoprotein amine dehydrogenase"/>
    <property type="match status" value="1"/>
</dbReference>
<reference evidence="4" key="1">
    <citation type="submission" date="2024-07" db="EMBL/GenBank/DDBJ databases">
        <title>Genome Analysis of a Potential Novel Vibrio Species Secreting pH- and Thermo-stable Alginate Lyase and its Application in Producing Alginate Oligosaccharides.</title>
        <authorList>
            <person name="Huang H."/>
            <person name="Bao K."/>
        </authorList>
    </citation>
    <scope>NUCLEOTIDE SEQUENCE</scope>
    <source>
        <strain evidence="4">HB236076</strain>
        <plasmid evidence="4">p-HB236076</plasmid>
    </source>
</reference>
<keyword evidence="4" id="KW-0614">Plasmid</keyword>
<dbReference type="EMBL" id="CP162602">
    <property type="protein sequence ID" value="XDK26877.1"/>
    <property type="molecule type" value="Genomic_DNA"/>
</dbReference>
<feature type="compositionally biased region" description="Basic and acidic residues" evidence="1">
    <location>
        <begin position="460"/>
        <end position="470"/>
    </location>
</feature>
<proteinExistence type="predicted"/>
<evidence type="ECO:0000256" key="2">
    <source>
        <dbReference type="SAM" id="SignalP"/>
    </source>
</evidence>
<dbReference type="RefSeq" id="WP_306099791.1">
    <property type="nucleotide sequence ID" value="NZ_CP162602.1"/>
</dbReference>
<feature type="domain" description="Choice-of-anchor I" evidence="3">
    <location>
        <begin position="35"/>
        <end position="332"/>
    </location>
</feature>
<dbReference type="AlphaFoldDB" id="A0AB39HG63"/>
<dbReference type="InterPro" id="IPR011048">
    <property type="entry name" value="Haem_d1_sf"/>
</dbReference>
<organism evidence="4">
    <name type="scientific">Vibrio sp. HB236076</name>
    <dbReference type="NCBI Taxonomy" id="3232307"/>
    <lineage>
        <taxon>Bacteria</taxon>
        <taxon>Pseudomonadati</taxon>
        <taxon>Pseudomonadota</taxon>
        <taxon>Gammaproteobacteria</taxon>
        <taxon>Vibrionales</taxon>
        <taxon>Vibrionaceae</taxon>
        <taxon>Vibrio</taxon>
    </lineage>
</organism>
<keyword evidence="2" id="KW-0732">Signal</keyword>
<gene>
    <name evidence="4" type="ORF">AB0763_13925</name>
</gene>
<dbReference type="InterPro" id="IPR052956">
    <property type="entry name" value="Mesenchyme-surface_protein"/>
</dbReference>
<evidence type="ECO:0000313" key="4">
    <source>
        <dbReference type="EMBL" id="XDK26877.1"/>
    </source>
</evidence>
<evidence type="ECO:0000256" key="1">
    <source>
        <dbReference type="SAM" id="MobiDB-lite"/>
    </source>
</evidence>
<name>A0AB39HG63_9VIBR</name>
<feature type="domain" description="Choice-of-anchor I" evidence="3">
    <location>
        <begin position="381"/>
        <end position="517"/>
    </location>
</feature>
<dbReference type="SUPFAM" id="SSF51004">
    <property type="entry name" value="C-terminal (heme d1) domain of cytochrome cd1-nitrite reductase"/>
    <property type="match status" value="1"/>
</dbReference>
<dbReference type="InterPro" id="IPR015943">
    <property type="entry name" value="WD40/YVTN_repeat-like_dom_sf"/>
</dbReference>
<protein>
    <submittedName>
        <fullName evidence="4">Choice-of-anchor I family protein</fullName>
    </submittedName>
</protein>
<sequence>MSRITTLVLTTCSVACTAAFSGFSQAQSLSVDLIGRYVADAPFATSAAEIVTYDKNNDQLFVVNAHAQRIEVLKPSATGLEKLRYLDLHQAGEWANIDIGAANSVDSYGNLLAVAIENKIKTKPGIIAVYDSRDLSLLTTFPAGSLPDMVGFSKDGRFLASANEGEPSGDYQDDPEGSVTLVDLSPGLEQAKAQQIRFDAFNQTRRAELKGTVRISGKHASAAQDLEPEYLTFASNGKLYVSLQENNALAIIDPVKAEVEAIQGLGMKSWHNAKLDASNKDADPDTKQSGLANFHSYEGLFGLYMPDTIKSYTVNGKSYIVTANEGDGREYGFKTTQEQCEQLGLNWDGDDHQGTSAYKTTLDTCISHSDEVRGKKLDVASDHPLANALKDNQQLARLKFIKPDHPLQANEPALTFGARSFSIWDDKGHLVFDSQDQFANIVAEQSPNTFNSTNDNNQSADDRSDDKGSEPEALEVAMIQGRQYAFIGLERQGGFMVYDVTDPSQASFVLYHQERDFSQPVCTQVDADGECENQEYNPKAGDLGPESIHYFMRGNQHYIAIGNEVSGTTSLYHVSIQ</sequence>
<feature type="signal peptide" evidence="2">
    <location>
        <begin position="1"/>
        <end position="26"/>
    </location>
</feature>
<feature type="chain" id="PRO_5044215859" evidence="2">
    <location>
        <begin position="27"/>
        <end position="577"/>
    </location>
</feature>
<dbReference type="KEGG" id="vih:AB0763_13925"/>
<feature type="compositionally biased region" description="Polar residues" evidence="1">
    <location>
        <begin position="445"/>
        <end position="459"/>
    </location>
</feature>
<dbReference type="NCBIfam" id="NF038117">
    <property type="entry name" value="choice_anch_I"/>
    <property type="match status" value="1"/>
</dbReference>
<geneLocation type="plasmid" evidence="4">
    <name>p-HB236076</name>
</geneLocation>